<dbReference type="AlphaFoldDB" id="A0A229YV34"/>
<feature type="region of interest" description="Disordered" evidence="1">
    <location>
        <begin position="210"/>
        <end position="439"/>
    </location>
</feature>
<evidence type="ECO:0000256" key="1">
    <source>
        <dbReference type="SAM" id="MobiDB-lite"/>
    </source>
</evidence>
<feature type="compositionally biased region" description="Low complexity" evidence="1">
    <location>
        <begin position="311"/>
        <end position="325"/>
    </location>
</feature>
<dbReference type="EMBL" id="NIDN02000097">
    <property type="protein sequence ID" value="RLL96832.1"/>
    <property type="molecule type" value="Genomic_DNA"/>
</dbReference>
<feature type="compositionally biased region" description="Polar residues" evidence="1">
    <location>
        <begin position="713"/>
        <end position="724"/>
    </location>
</feature>
<accession>A0A229YV34</accession>
<feature type="compositionally biased region" description="Polar residues" evidence="1">
    <location>
        <begin position="394"/>
        <end position="403"/>
    </location>
</feature>
<feature type="compositionally biased region" description="Basic and acidic residues" evidence="1">
    <location>
        <begin position="283"/>
        <end position="292"/>
    </location>
</feature>
<feature type="region of interest" description="Disordered" evidence="1">
    <location>
        <begin position="81"/>
        <end position="178"/>
    </location>
</feature>
<proteinExistence type="predicted"/>
<feature type="region of interest" description="Disordered" evidence="1">
    <location>
        <begin position="574"/>
        <end position="635"/>
    </location>
</feature>
<name>A0A229YV34_9EURO</name>
<feature type="compositionally biased region" description="Polar residues" evidence="1">
    <location>
        <begin position="602"/>
        <end position="611"/>
    </location>
</feature>
<keyword evidence="3" id="KW-1185">Reference proteome</keyword>
<sequence length="724" mass="78929">MPPRPPTSPLSLEICPPSASDMNIDGVLGSDEELDEADWTARRQRIEKLAESYLNGTPLFILSASLRGPFDRDWVNPWKKSRRKAPIVHRDSRPTRDTAAAEDIVIQETNSRKRSRYHELPDIRGSNSPVGSSHLHVASSLHDEDLRTKSKSPLSSKPLSEKRSGASRAPQPSPKRSIPWARLSDLQGQDQEPSPFVSNDAPWLRKDRVWINSGNVDPPTSPTTTVSSRQSDMRARATTVRPTKRRFPTNTIPSQRRSSMDASNRAEPPIRAISRQGSIAGKDGSKENEPGSRHSQSVNRSGKHGDMPGENLNSSLQIVSSSSQLPKFEYRRRKVRATSGEDHTSSPMVLDKRKSPEVAGVAEVDKVPDVTADRPPQAPAVRNVSFADPADPCQSDSSQASHTLTKDDGTIANPPDMETARNPQAARSMQGNTNEKLHSAQRVPGNSAMMDCVASLHTIAVSKEDTEYDGDTVPEAQFSTQAAVLLAQRSFQKDLESPEPEELPLHPTGNPSQTPSLNTSPANEITPFYHLNTPRKAEITNKSSRPPAAGLPVMSTQCIIDAVTPFTFSTEKKKSNYRVLSSAKSRSGRRRSEDVDFATRIAPSTHSSPSPSVRAHSELRNSDAESNIDDNSRPEMSMLRGIQPQSQNSVLPMTLTGTTPPTAQDGQGVVAGADSFSLSQAIADAGSWLQQSFEINRDLQQCSSARPPLRAETSCSTLSVNANN</sequence>
<reference evidence="2 3" key="1">
    <citation type="submission" date="2018-08" db="EMBL/GenBank/DDBJ databases">
        <title>Draft genome sequences of two Aspergillus turcosus clinical strains isolated from bronchoalveolar lavage fluid: one azole-susceptible and the other azole-resistant.</title>
        <authorList>
            <person name="Parent-Michaud M."/>
            <person name="Dufresne P.J."/>
            <person name="Fournier E."/>
            <person name="Martineau C."/>
            <person name="Moreira S."/>
            <person name="Perkins V."/>
            <person name="De Repentigny L."/>
            <person name="Dufresne S.F."/>
        </authorList>
    </citation>
    <scope>NUCLEOTIDE SEQUENCE [LARGE SCALE GENOMIC DNA]</scope>
    <source>
        <strain evidence="2">HMR AF 1038</strain>
    </source>
</reference>
<feature type="compositionally biased region" description="Polar residues" evidence="1">
    <location>
        <begin position="421"/>
        <end position="434"/>
    </location>
</feature>
<feature type="compositionally biased region" description="Polar residues" evidence="1">
    <location>
        <begin position="248"/>
        <end position="262"/>
    </location>
</feature>
<feature type="compositionally biased region" description="Polar residues" evidence="1">
    <location>
        <begin position="509"/>
        <end position="520"/>
    </location>
</feature>
<evidence type="ECO:0000313" key="3">
    <source>
        <dbReference type="Proteomes" id="UP000215289"/>
    </source>
</evidence>
<dbReference type="OrthoDB" id="5419922at2759"/>
<dbReference type="Proteomes" id="UP000215289">
    <property type="component" value="Unassembled WGS sequence"/>
</dbReference>
<evidence type="ECO:0000313" key="2">
    <source>
        <dbReference type="EMBL" id="RLL96832.1"/>
    </source>
</evidence>
<feature type="compositionally biased region" description="Basic and acidic residues" evidence="1">
    <location>
        <begin position="363"/>
        <end position="372"/>
    </location>
</feature>
<organism evidence="2 3">
    <name type="scientific">Aspergillus turcosus</name>
    <dbReference type="NCBI Taxonomy" id="1245748"/>
    <lineage>
        <taxon>Eukaryota</taxon>
        <taxon>Fungi</taxon>
        <taxon>Dikarya</taxon>
        <taxon>Ascomycota</taxon>
        <taxon>Pezizomycotina</taxon>
        <taxon>Eurotiomycetes</taxon>
        <taxon>Eurotiomycetidae</taxon>
        <taxon>Eurotiales</taxon>
        <taxon>Aspergillaceae</taxon>
        <taxon>Aspergillus</taxon>
        <taxon>Aspergillus subgen. Fumigati</taxon>
    </lineage>
</organism>
<comment type="caution">
    <text evidence="2">The sequence shown here is derived from an EMBL/GenBank/DDBJ whole genome shotgun (WGS) entry which is preliminary data.</text>
</comment>
<feature type="region of interest" description="Disordered" evidence="1">
    <location>
        <begin position="493"/>
        <end position="520"/>
    </location>
</feature>
<feature type="region of interest" description="Disordered" evidence="1">
    <location>
        <begin position="705"/>
        <end position="724"/>
    </location>
</feature>
<gene>
    <name evidence="2" type="ORF">CFD26_104458</name>
</gene>
<protein>
    <submittedName>
        <fullName evidence="2">Uncharacterized protein</fullName>
    </submittedName>
</protein>
<dbReference type="STRING" id="1245748.A0A229YV34"/>
<feature type="compositionally biased region" description="Basic and acidic residues" evidence="1">
    <location>
        <begin position="339"/>
        <end position="356"/>
    </location>
</feature>